<dbReference type="Proteomes" id="UP000316770">
    <property type="component" value="Chromosome"/>
</dbReference>
<dbReference type="Gene3D" id="2.120.10.10">
    <property type="match status" value="1"/>
</dbReference>
<keyword evidence="2" id="KW-1185">Reference proteome</keyword>
<protein>
    <recommendedName>
        <fullName evidence="3">Sialidase domain-containing protein</fullName>
    </recommendedName>
</protein>
<reference evidence="1 2" key="1">
    <citation type="submission" date="2019-02" db="EMBL/GenBank/DDBJ databases">
        <title>Deep-cultivation of Planctomycetes and their phenomic and genomic characterization uncovers novel biology.</title>
        <authorList>
            <person name="Wiegand S."/>
            <person name="Jogler M."/>
            <person name="Boedeker C."/>
            <person name="Pinto D."/>
            <person name="Vollmers J."/>
            <person name="Rivas-Marin E."/>
            <person name="Kohn T."/>
            <person name="Peeters S.H."/>
            <person name="Heuer A."/>
            <person name="Rast P."/>
            <person name="Oberbeckmann S."/>
            <person name="Bunk B."/>
            <person name="Jeske O."/>
            <person name="Meyerdierks A."/>
            <person name="Storesund J.E."/>
            <person name="Kallscheuer N."/>
            <person name="Luecker S."/>
            <person name="Lage O.M."/>
            <person name="Pohl T."/>
            <person name="Merkel B.J."/>
            <person name="Hornburger P."/>
            <person name="Mueller R.-W."/>
            <person name="Bruemmer F."/>
            <person name="Labrenz M."/>
            <person name="Spormann A.M."/>
            <person name="Op den Camp H."/>
            <person name="Overmann J."/>
            <person name="Amann R."/>
            <person name="Jetten M.S.M."/>
            <person name="Mascher T."/>
            <person name="Medema M.H."/>
            <person name="Devos D.P."/>
            <person name="Kaster A.-K."/>
            <person name="Ovreas L."/>
            <person name="Rohde M."/>
            <person name="Galperin M.Y."/>
            <person name="Jogler C."/>
        </authorList>
    </citation>
    <scope>NUCLEOTIDE SEQUENCE [LARGE SCALE GENOMIC DNA]</scope>
    <source>
        <strain evidence="1 2">Mal33</strain>
    </source>
</reference>
<dbReference type="InterPro" id="IPR036278">
    <property type="entry name" value="Sialidase_sf"/>
</dbReference>
<gene>
    <name evidence="1" type="ORF">Mal33_16530</name>
</gene>
<dbReference type="SUPFAM" id="SSF50939">
    <property type="entry name" value="Sialidases"/>
    <property type="match status" value="1"/>
</dbReference>
<name>A0A518IRH5_9BACT</name>
<sequence>MRTVSLSVIPKHHLRIAIIIAICMGANMATLARADEPLIASISKQTLWENRDGKGATWFHPRVCMMPGPDGKPIALMTIQEIGGSDYFGPVCWSTSTDLGKTWSDPEPIPALGRDPIPGRSDDLKAAVCDVVPQYHPQSNSVLALGHVVFYKGKYFARKEQLSRYPVYATRAADGTWSQRKILEWEDPRNTSIYSNGCGQRVVLPNGDVQMSFTFGPGEKNRMVAGVHAAYDGDQLTMREIGPPLENRHGRGLLEPSVTEFDGKFWMTIRAEDDHGYVSSSEDGLNWSPKKAWAWEDGTPIGMSTTQQHWLTHSDGLFLVYTREDESNANVMRWRAPLWVAQVDVQRQCLIRETEQVALPLVGDGVNDPKKVALMGNFHVTHASPDESWITVGEWMPWNGYRGDVLLARIRWSRPNRLPLW</sequence>
<accession>A0A518IRH5</accession>
<evidence type="ECO:0000313" key="1">
    <source>
        <dbReference type="EMBL" id="QDV55674.1"/>
    </source>
</evidence>
<dbReference type="AlphaFoldDB" id="A0A518IRH5"/>
<dbReference type="RefSeq" id="WP_145283563.1">
    <property type="nucleotide sequence ID" value="NZ_CP036318.1"/>
</dbReference>
<dbReference type="CDD" id="cd15482">
    <property type="entry name" value="Sialidase_non-viral"/>
    <property type="match status" value="1"/>
</dbReference>
<evidence type="ECO:0000313" key="2">
    <source>
        <dbReference type="Proteomes" id="UP000316770"/>
    </source>
</evidence>
<organism evidence="1 2">
    <name type="scientific">Rosistilla oblonga</name>
    <dbReference type="NCBI Taxonomy" id="2527990"/>
    <lineage>
        <taxon>Bacteria</taxon>
        <taxon>Pseudomonadati</taxon>
        <taxon>Planctomycetota</taxon>
        <taxon>Planctomycetia</taxon>
        <taxon>Pirellulales</taxon>
        <taxon>Pirellulaceae</taxon>
        <taxon>Rosistilla</taxon>
    </lineage>
</organism>
<proteinExistence type="predicted"/>
<dbReference type="EMBL" id="CP036318">
    <property type="protein sequence ID" value="QDV55674.1"/>
    <property type="molecule type" value="Genomic_DNA"/>
</dbReference>
<evidence type="ECO:0008006" key="3">
    <source>
        <dbReference type="Google" id="ProtNLM"/>
    </source>
</evidence>